<accession>E0XSV6</accession>
<organism evidence="5">
    <name type="scientific">uncultured bacterium HF0130_06E03</name>
    <dbReference type="NCBI Taxonomy" id="710813"/>
    <lineage>
        <taxon>Bacteria</taxon>
        <taxon>environmental samples</taxon>
    </lineage>
</organism>
<dbReference type="PANTHER" id="PTHR30268">
    <property type="entry name" value="L-RHAMNOSE ISOMERASE"/>
    <property type="match status" value="1"/>
</dbReference>
<dbReference type="Pfam" id="PF01261">
    <property type="entry name" value="AP_endonuc_2"/>
    <property type="match status" value="1"/>
</dbReference>
<dbReference type="GO" id="GO:0019324">
    <property type="term" value="P:L-lyxose metabolic process"/>
    <property type="evidence" value="ECO:0007669"/>
    <property type="project" value="TreeGrafter"/>
</dbReference>
<evidence type="ECO:0000256" key="3">
    <source>
        <dbReference type="ARBA" id="ARBA00023235"/>
    </source>
</evidence>
<dbReference type="SUPFAM" id="SSF51658">
    <property type="entry name" value="Xylose isomerase-like"/>
    <property type="match status" value="1"/>
</dbReference>
<feature type="domain" description="Xylose isomerase-like TIM barrel" evidence="4">
    <location>
        <begin position="94"/>
        <end position="272"/>
    </location>
</feature>
<evidence type="ECO:0000313" key="5">
    <source>
        <dbReference type="EMBL" id="ADI17497.1"/>
    </source>
</evidence>
<sequence length="411" mass="46082">MPINEKNLDVRFSALAEDLNEQGVDVDQVMERLMEQEIETPSWGYGNSGTRFGVFKQPGAARDVHERLSDAAEVHKLTGSCPAVALHIPWDKVADYDALKEEASHLGVRIGAINPNVFQDDDYKLGSFGHRDAAVRQKALEHMLECIDIMGKTGSKVLSLWFADGTNYPGQDDLIRRKHCFQEGLRATHDALPDDCRMLIEYKFFEPAFYHTDVPDWGLALVFANKTGPKAEVLVDLGHHPLCTNIEHIVALLIDENKLGGFHFNNRKYADDDLTTGSVNLYEVFLIYHEILNAERAGRRTNIAYMIDQSHIIKPKVEAMIQSILNIQTVLARALLVDREALENAQMNADTVGCEEILRAAYETDVRPLLAKVRLQKGAAIDPIFSYRNSGYFDRISIDRKGELAGASSWG</sequence>
<dbReference type="AlphaFoldDB" id="E0XSV6"/>
<proteinExistence type="predicted"/>
<name>E0XSV6_9BACT</name>
<keyword evidence="2" id="KW-0464">Manganese</keyword>
<dbReference type="InterPro" id="IPR050337">
    <property type="entry name" value="L-rhamnose_isomerase"/>
</dbReference>
<dbReference type="EMBL" id="GU474867">
    <property type="protein sequence ID" value="ADI17497.1"/>
    <property type="molecule type" value="Genomic_DNA"/>
</dbReference>
<dbReference type="Gene3D" id="3.20.20.150">
    <property type="entry name" value="Divalent-metal-dependent TIM barrel enzymes"/>
    <property type="match status" value="1"/>
</dbReference>
<dbReference type="GO" id="GO:0019301">
    <property type="term" value="P:rhamnose catabolic process"/>
    <property type="evidence" value="ECO:0007669"/>
    <property type="project" value="TreeGrafter"/>
</dbReference>
<dbReference type="PANTHER" id="PTHR30268:SF0">
    <property type="entry name" value="L-RHAMNOSE ISOMERASE"/>
    <property type="match status" value="1"/>
</dbReference>
<evidence type="ECO:0000256" key="2">
    <source>
        <dbReference type="ARBA" id="ARBA00023211"/>
    </source>
</evidence>
<dbReference type="InterPro" id="IPR013022">
    <property type="entry name" value="Xyl_isomerase-like_TIM-brl"/>
</dbReference>
<evidence type="ECO:0000259" key="4">
    <source>
        <dbReference type="Pfam" id="PF01261"/>
    </source>
</evidence>
<keyword evidence="3 5" id="KW-0413">Isomerase</keyword>
<dbReference type="InterPro" id="IPR013457">
    <property type="entry name" value="Rhamnose_iso-rel"/>
</dbReference>
<reference evidence="5" key="1">
    <citation type="journal article" date="2011" name="Environ. Microbiol.">
        <title>Time-series analyses of Monterey Bay coastal microbial picoplankton using a 'genome proxy' microarray.</title>
        <authorList>
            <person name="Rich V.I."/>
            <person name="Pham V.D."/>
            <person name="Eppley J."/>
            <person name="Shi Y."/>
            <person name="DeLong E.F."/>
        </authorList>
    </citation>
    <scope>NUCLEOTIDE SEQUENCE</scope>
</reference>
<evidence type="ECO:0000256" key="1">
    <source>
        <dbReference type="ARBA" id="ARBA00022723"/>
    </source>
</evidence>
<dbReference type="InterPro" id="IPR036237">
    <property type="entry name" value="Xyl_isomerase-like_sf"/>
</dbReference>
<dbReference type="NCBIfam" id="TIGR02635">
    <property type="entry name" value="RhaI_grampos"/>
    <property type="match status" value="1"/>
</dbReference>
<dbReference type="GO" id="GO:0046872">
    <property type="term" value="F:metal ion binding"/>
    <property type="evidence" value="ECO:0007669"/>
    <property type="project" value="UniProtKB-KW"/>
</dbReference>
<protein>
    <submittedName>
        <fullName evidence="5">Predicted sugar isomerase</fullName>
    </submittedName>
</protein>
<dbReference type="GO" id="GO:0008740">
    <property type="term" value="F:L-rhamnose isomerase activity"/>
    <property type="evidence" value="ECO:0007669"/>
    <property type="project" value="TreeGrafter"/>
</dbReference>
<keyword evidence="1" id="KW-0479">Metal-binding</keyword>